<feature type="zinc finger region" description="C3H1-type" evidence="7">
    <location>
        <begin position="652"/>
        <end position="679"/>
    </location>
</feature>
<evidence type="ECO:0000256" key="5">
    <source>
        <dbReference type="ARBA" id="ARBA00022833"/>
    </source>
</evidence>
<dbReference type="PANTHER" id="PTHR12547">
    <property type="entry name" value="CCCH ZINC FINGER/TIS11-RELATED"/>
    <property type="match status" value="1"/>
</dbReference>
<comment type="caution">
    <text evidence="10">The sequence shown here is derived from an EMBL/GenBank/DDBJ whole genome shotgun (WGS) entry which is preliminary data.</text>
</comment>
<dbReference type="GO" id="GO:0008270">
    <property type="term" value="F:zinc ion binding"/>
    <property type="evidence" value="ECO:0007669"/>
    <property type="project" value="UniProtKB-KW"/>
</dbReference>
<feature type="compositionally biased region" description="Low complexity" evidence="8">
    <location>
        <begin position="317"/>
        <end position="334"/>
    </location>
</feature>
<feature type="compositionally biased region" description="Basic and acidic residues" evidence="8">
    <location>
        <begin position="568"/>
        <end position="578"/>
    </location>
</feature>
<feature type="domain" description="C3H1-type" evidence="9">
    <location>
        <begin position="185"/>
        <end position="205"/>
    </location>
</feature>
<keyword evidence="2" id="KW-0507">mRNA processing</keyword>
<feature type="zinc finger region" description="C3H1-type" evidence="7">
    <location>
        <begin position="44"/>
        <end position="72"/>
    </location>
</feature>
<evidence type="ECO:0000256" key="6">
    <source>
        <dbReference type="ARBA" id="ARBA00023187"/>
    </source>
</evidence>
<dbReference type="Gene3D" id="4.10.1000.10">
    <property type="entry name" value="Zinc finger, CCCH-type"/>
    <property type="match status" value="3"/>
</dbReference>
<protein>
    <recommendedName>
        <fullName evidence="9">C3H1-type domain-containing protein</fullName>
    </recommendedName>
</protein>
<feature type="domain" description="C3H1-type" evidence="9">
    <location>
        <begin position="652"/>
        <end position="679"/>
    </location>
</feature>
<dbReference type="Pfam" id="PF18044">
    <property type="entry name" value="zf-CCCH_4"/>
    <property type="match status" value="1"/>
</dbReference>
<dbReference type="InterPro" id="IPR045877">
    <property type="entry name" value="ZFP36-like"/>
</dbReference>
<feature type="domain" description="C3H1-type" evidence="9">
    <location>
        <begin position="728"/>
        <end position="755"/>
    </location>
</feature>
<feature type="region of interest" description="Disordered" evidence="8">
    <location>
        <begin position="397"/>
        <end position="421"/>
    </location>
</feature>
<keyword evidence="1 7" id="KW-0479">Metal-binding</keyword>
<feature type="region of interest" description="Disordered" evidence="8">
    <location>
        <begin position="517"/>
        <end position="537"/>
    </location>
</feature>
<feature type="domain" description="C3H1-type" evidence="9">
    <location>
        <begin position="700"/>
        <end position="727"/>
    </location>
</feature>
<evidence type="ECO:0000256" key="4">
    <source>
        <dbReference type="ARBA" id="ARBA00022771"/>
    </source>
</evidence>
<feature type="domain" description="C3H1-type" evidence="9">
    <location>
        <begin position="44"/>
        <end position="72"/>
    </location>
</feature>
<dbReference type="SMART" id="SM00356">
    <property type="entry name" value="ZnF_C3H1"/>
    <property type="match status" value="7"/>
</dbReference>
<dbReference type="PROSITE" id="PS50103">
    <property type="entry name" value="ZF_C3H1"/>
    <property type="match status" value="7"/>
</dbReference>
<proteinExistence type="predicted"/>
<feature type="domain" description="C3H1-type" evidence="9">
    <location>
        <begin position="598"/>
        <end position="628"/>
    </location>
</feature>
<feature type="zinc finger region" description="C3H1-type" evidence="7">
    <location>
        <begin position="728"/>
        <end position="755"/>
    </location>
</feature>
<dbReference type="SUPFAM" id="SSF90229">
    <property type="entry name" value="CCCH zinc finger"/>
    <property type="match status" value="3"/>
</dbReference>
<evidence type="ECO:0000259" key="9">
    <source>
        <dbReference type="PROSITE" id="PS50103"/>
    </source>
</evidence>
<keyword evidence="4 7" id="KW-0863">Zinc-finger</keyword>
<feature type="region of interest" description="Disordered" evidence="8">
    <location>
        <begin position="564"/>
        <end position="598"/>
    </location>
</feature>
<dbReference type="GO" id="GO:0008380">
    <property type="term" value="P:RNA splicing"/>
    <property type="evidence" value="ECO:0007669"/>
    <property type="project" value="UniProtKB-KW"/>
</dbReference>
<accession>A0A8H3H6H0</accession>
<dbReference type="InterPro" id="IPR032297">
    <property type="entry name" value="Torus"/>
</dbReference>
<feature type="zinc finger region" description="C3H1-type" evidence="7">
    <location>
        <begin position="700"/>
        <end position="727"/>
    </location>
</feature>
<keyword evidence="3" id="KW-0677">Repeat</keyword>
<dbReference type="InterPro" id="IPR036855">
    <property type="entry name" value="Znf_CCCH_sf"/>
</dbReference>
<keyword evidence="6" id="KW-0508">mRNA splicing</keyword>
<feature type="domain" description="C3H1-type" evidence="9">
    <location>
        <begin position="141"/>
        <end position="168"/>
    </location>
</feature>
<dbReference type="Gene3D" id="1.20.120.1350">
    <property type="entry name" value="Pneumovirus matrix protein 2 (M2), zinc-binding domain"/>
    <property type="match status" value="1"/>
</dbReference>
<organism evidence="10 11">
    <name type="scientific">Rhizoctonia solani</name>
    <dbReference type="NCBI Taxonomy" id="456999"/>
    <lineage>
        <taxon>Eukaryota</taxon>
        <taxon>Fungi</taxon>
        <taxon>Dikarya</taxon>
        <taxon>Basidiomycota</taxon>
        <taxon>Agaricomycotina</taxon>
        <taxon>Agaricomycetes</taxon>
        <taxon>Cantharellales</taxon>
        <taxon>Ceratobasidiaceae</taxon>
        <taxon>Rhizoctonia</taxon>
    </lineage>
</organism>
<reference evidence="10" key="1">
    <citation type="submission" date="2021-01" db="EMBL/GenBank/DDBJ databases">
        <authorList>
            <person name="Kaushik A."/>
        </authorList>
    </citation>
    <scope>NUCLEOTIDE SEQUENCE</scope>
    <source>
        <strain evidence="10">AG3-T5</strain>
    </source>
</reference>
<keyword evidence="5 7" id="KW-0862">Zinc</keyword>
<feature type="compositionally biased region" description="Acidic residues" evidence="8">
    <location>
        <begin position="579"/>
        <end position="589"/>
    </location>
</feature>
<gene>
    <name evidence="10" type="ORF">RDB_LOCUS213379</name>
</gene>
<sequence length="916" mass="98511">MNVHTHPALAGFDDMQQRQHRHTPVEMSAGDLAELTREEHRAKFKHTKLCSFYQKGQCTRTFDACAFLHTDDPEMIAKLGGVPANAPNPHNRPAHADPHVNPRVNSLTGRPRPRFPPGSRIMGIGVPKRTKIPEGDSPEMETKRTVCRFYSSGMCEYGKECRFLHIVPEPVDRVQASPKANIDTLCRNYPGCAYGDRCDFKHIEVNGMRPADSPFSTASALPPSISARGSPAVISRPLVAEPTPAAPPLSLGERLGLLGERAGSSVIGDRTSRKELIRTASFGELPRRETGLLEERRPSLLDERRSSLLDERRSSLLSSSSLLSESRPSLLSDRGPLTRGASYNGTDTYPSPLARSSSLSLAVDRPNSAFGSDRPNSAFGSLLGLGLGLGSNFERAHASQPHTRTHTPIPRAPSPSPTHIGIPPSRIIPHPATVLAPGANGMGTPLPGTLTAPGSGANTPLIRTLPPPGNELSGTGWRVASPLPPHISNEIQANPSAPGSPLAFPSSPLANAFGDGFFSSAPAPPPERKSSGLALGLGLTGMPGNEFDSDGEEVLPTMSYEDFADGFTTDHEHDHEQEDREEGESEQGDDEKGEKPRGYKTLPCKFFNPLLGRDCPSGDECNFIHDKLLSNNGSVALSAEGKMSAKESMHPLFRTRECKYWAAGRCNQGDECPFKHTYGDDVEHGLETQSQSQDSRENPYWRTRPCKWFQQGQCLRGDNCNYLHTLDTPAPVICKFYPTPGCRNGAECPFVHTDDKSLFAQDEKTGSEASGSELENGGYGTVNNGYAAYAENGFGENGGFGLEPAYRAENPGFGENAGYSAEHGQNGFGNGVFIGDGANGLFGGNGLYGLHGYTYQPPEEKVMEEEDSDDDVIFEPMRSTGGVEARAPGGLSMLLSGLALNGHAQAQAQVTAHKAN</sequence>
<dbReference type="GO" id="GO:0003729">
    <property type="term" value="F:mRNA binding"/>
    <property type="evidence" value="ECO:0007669"/>
    <property type="project" value="InterPro"/>
</dbReference>
<evidence type="ECO:0000256" key="3">
    <source>
        <dbReference type="ARBA" id="ARBA00022737"/>
    </source>
</evidence>
<feature type="zinc finger region" description="C3H1-type" evidence="7">
    <location>
        <begin position="185"/>
        <end position="205"/>
    </location>
</feature>
<keyword evidence="2" id="KW-0747">Spliceosome</keyword>
<evidence type="ECO:0000256" key="1">
    <source>
        <dbReference type="ARBA" id="ARBA00022723"/>
    </source>
</evidence>
<evidence type="ECO:0000313" key="10">
    <source>
        <dbReference type="EMBL" id="CAE6482927.1"/>
    </source>
</evidence>
<dbReference type="Pfam" id="PF14608">
    <property type="entry name" value="zf-CCCH_2"/>
    <property type="match status" value="4"/>
</dbReference>
<feature type="zinc finger region" description="C3H1-type" evidence="7">
    <location>
        <begin position="598"/>
        <end position="628"/>
    </location>
</feature>
<dbReference type="EMBL" id="CAJMWW010000670">
    <property type="protein sequence ID" value="CAE6482927.1"/>
    <property type="molecule type" value="Genomic_DNA"/>
</dbReference>
<dbReference type="InterPro" id="IPR041367">
    <property type="entry name" value="Znf-CCCH_4"/>
</dbReference>
<dbReference type="InterPro" id="IPR000571">
    <property type="entry name" value="Znf_CCCH"/>
</dbReference>
<evidence type="ECO:0000256" key="2">
    <source>
        <dbReference type="ARBA" id="ARBA00022728"/>
    </source>
</evidence>
<name>A0A8H3H6H0_9AGAM</name>
<evidence type="ECO:0000256" key="7">
    <source>
        <dbReference type="PROSITE-ProRule" id="PRU00723"/>
    </source>
</evidence>
<feature type="region of interest" description="Disordered" evidence="8">
    <location>
        <begin position="317"/>
        <end position="357"/>
    </location>
</feature>
<dbReference type="PANTHER" id="PTHR12547:SF18">
    <property type="entry name" value="PROTEIN TIS11"/>
    <property type="match status" value="1"/>
</dbReference>
<feature type="region of interest" description="Disordered" evidence="8">
    <location>
        <begin position="1"/>
        <end position="21"/>
    </location>
</feature>
<dbReference type="Proteomes" id="UP000663841">
    <property type="component" value="Unassembled WGS sequence"/>
</dbReference>
<dbReference type="AlphaFoldDB" id="A0A8H3H6H0"/>
<dbReference type="GO" id="GO:0005681">
    <property type="term" value="C:spliceosomal complex"/>
    <property type="evidence" value="ECO:0007669"/>
    <property type="project" value="UniProtKB-KW"/>
</dbReference>
<evidence type="ECO:0000256" key="8">
    <source>
        <dbReference type="SAM" id="MobiDB-lite"/>
    </source>
</evidence>
<evidence type="ECO:0000313" key="11">
    <source>
        <dbReference type="Proteomes" id="UP000663841"/>
    </source>
</evidence>
<dbReference type="Pfam" id="PF16131">
    <property type="entry name" value="Torus"/>
    <property type="match status" value="1"/>
</dbReference>
<feature type="region of interest" description="Disordered" evidence="8">
    <location>
        <begin position="90"/>
        <end position="138"/>
    </location>
</feature>
<feature type="zinc finger region" description="C3H1-type" evidence="7">
    <location>
        <begin position="141"/>
        <end position="168"/>
    </location>
</feature>